<accession>A0ABY4HB25</accession>
<gene>
    <name evidence="1" type="ORF">MUO15_00715</name>
</gene>
<name>A0ABY4HB25_9BACI</name>
<sequence length="320" mass="37060">MRKRRICVLAGNGLTIDLIKHLALDIDPASPLKSFHSPDIDFSSFIHQLRSIEDELLPLSQNQSDFDAMNQFLNYGNWDNGSKESDLRKFLALSYSTLQLEIDKYKLFDWSWMKWMKKYRKDIVGFVSFNYDLILEKTFRFADPSRGYFRMGTNNERGGVPFFKPHGSIDFELPIGIGFGDEDSAWSSSLTGNQVLDENGNGYITSIPYDDVTQYRKQPDIIPPTQENYHEKMSWVQGLFKNYSDFTKYFDVNTFVIVGHSCADVDRKEINYFIRQLPRGCSFYIVNPSYESNLIKELVSFIESEGHKVKKLIKYGPPSL</sequence>
<evidence type="ECO:0000313" key="1">
    <source>
        <dbReference type="EMBL" id="UOR12101.1"/>
    </source>
</evidence>
<dbReference type="Proteomes" id="UP000830326">
    <property type="component" value="Chromosome"/>
</dbReference>
<reference evidence="1" key="1">
    <citation type="submission" date="2022-04" db="EMBL/GenBank/DDBJ databases">
        <title>Halobacillus sp. isolated from saltern.</title>
        <authorList>
            <person name="Won M."/>
            <person name="Lee C.-M."/>
            <person name="Woen H.-Y."/>
            <person name="Kwon S.-W."/>
        </authorList>
    </citation>
    <scope>NUCLEOTIDE SEQUENCE</scope>
    <source>
        <strain evidence="1">SSHM10-5</strain>
    </source>
</reference>
<dbReference type="RefSeq" id="WP_245032657.1">
    <property type="nucleotide sequence ID" value="NZ_CP095075.1"/>
</dbReference>
<protein>
    <recommendedName>
        <fullName evidence="3">SIR2-like domain-containing protein</fullName>
    </recommendedName>
</protein>
<proteinExistence type="predicted"/>
<dbReference type="EMBL" id="CP095075">
    <property type="protein sequence ID" value="UOR12101.1"/>
    <property type="molecule type" value="Genomic_DNA"/>
</dbReference>
<evidence type="ECO:0008006" key="3">
    <source>
        <dbReference type="Google" id="ProtNLM"/>
    </source>
</evidence>
<keyword evidence="2" id="KW-1185">Reference proteome</keyword>
<organism evidence="1 2">
    <name type="scientific">Halobacillus amylolyticus</name>
    <dbReference type="NCBI Taxonomy" id="2932259"/>
    <lineage>
        <taxon>Bacteria</taxon>
        <taxon>Bacillati</taxon>
        <taxon>Bacillota</taxon>
        <taxon>Bacilli</taxon>
        <taxon>Bacillales</taxon>
        <taxon>Bacillaceae</taxon>
        <taxon>Halobacillus</taxon>
    </lineage>
</organism>
<evidence type="ECO:0000313" key="2">
    <source>
        <dbReference type="Proteomes" id="UP000830326"/>
    </source>
</evidence>